<protein>
    <submittedName>
        <fullName evidence="2">Uncharacterized protein</fullName>
    </submittedName>
</protein>
<comment type="caution">
    <text evidence="2">The sequence shown here is derived from an EMBL/GenBank/DDBJ whole genome shotgun (WGS) entry which is preliminary data.</text>
</comment>
<dbReference type="AlphaFoldDB" id="A0A2G1VX37"/>
<dbReference type="EMBL" id="NQXA01000001">
    <property type="protein sequence ID" value="PHQ31348.1"/>
    <property type="molecule type" value="Genomic_DNA"/>
</dbReference>
<dbReference type="RefSeq" id="WP_099644889.1">
    <property type="nucleotide sequence ID" value="NZ_KZ319287.1"/>
</dbReference>
<gene>
    <name evidence="2" type="ORF">CJ305_02380</name>
</gene>
<feature type="region of interest" description="Disordered" evidence="1">
    <location>
        <begin position="1"/>
        <end position="21"/>
    </location>
</feature>
<reference evidence="2 3" key="1">
    <citation type="submission" date="2017-08" db="EMBL/GenBank/DDBJ databases">
        <title>The whole genome shortgun sequences of strain Leeuwenhoekiella nanhaiensis G18 from the South China Sea.</title>
        <authorList>
            <person name="Liu Q."/>
        </authorList>
    </citation>
    <scope>NUCLEOTIDE SEQUENCE [LARGE SCALE GENOMIC DNA]</scope>
    <source>
        <strain evidence="2 3">G18</strain>
    </source>
</reference>
<proteinExistence type="predicted"/>
<keyword evidence="3" id="KW-1185">Reference proteome</keyword>
<evidence type="ECO:0000256" key="1">
    <source>
        <dbReference type="SAM" id="MobiDB-lite"/>
    </source>
</evidence>
<evidence type="ECO:0000313" key="3">
    <source>
        <dbReference type="Proteomes" id="UP000229433"/>
    </source>
</evidence>
<dbReference type="OrthoDB" id="370799at2"/>
<name>A0A2G1VX37_9FLAO</name>
<accession>A0A2G1VX37</accession>
<organism evidence="2 3">
    <name type="scientific">Leeuwenhoekiella nanhaiensis</name>
    <dbReference type="NCBI Taxonomy" id="1655491"/>
    <lineage>
        <taxon>Bacteria</taxon>
        <taxon>Pseudomonadati</taxon>
        <taxon>Bacteroidota</taxon>
        <taxon>Flavobacteriia</taxon>
        <taxon>Flavobacteriales</taxon>
        <taxon>Flavobacteriaceae</taxon>
        <taxon>Leeuwenhoekiella</taxon>
    </lineage>
</organism>
<evidence type="ECO:0000313" key="2">
    <source>
        <dbReference type="EMBL" id="PHQ31348.1"/>
    </source>
</evidence>
<dbReference type="Proteomes" id="UP000229433">
    <property type="component" value="Unassembled WGS sequence"/>
</dbReference>
<sequence length="102" mass="11945">MKIPETYTEFEDTFQASKPPSNWPEPLKALWFMAKGDWEASHDIAQDLHTPMGSHIHAHLHRVEGDDWNAKYWYRKAGRTYPRVSTKEELKHLIVEVLKEGS</sequence>